<keyword evidence="4" id="KW-0902">Two-component regulatory system</keyword>
<dbReference type="Pfam" id="PF12833">
    <property type="entry name" value="HTH_18"/>
    <property type="match status" value="1"/>
</dbReference>
<evidence type="ECO:0000256" key="1">
    <source>
        <dbReference type="ARBA" id="ARBA00004496"/>
    </source>
</evidence>
<dbReference type="Pfam" id="PF00072">
    <property type="entry name" value="Response_reg"/>
    <property type="match status" value="1"/>
</dbReference>
<dbReference type="SUPFAM" id="SSF52172">
    <property type="entry name" value="CheY-like"/>
    <property type="match status" value="1"/>
</dbReference>
<dbReference type="EMBL" id="RHLK01000025">
    <property type="protein sequence ID" value="MVP02474.1"/>
    <property type="molecule type" value="Genomic_DNA"/>
</dbReference>
<dbReference type="RefSeq" id="WP_157338828.1">
    <property type="nucleotide sequence ID" value="NZ_RHLK01000025.1"/>
</dbReference>
<evidence type="ECO:0000313" key="11">
    <source>
        <dbReference type="EMBL" id="MVP02474.1"/>
    </source>
</evidence>
<evidence type="ECO:0000259" key="9">
    <source>
        <dbReference type="PROSITE" id="PS01124"/>
    </source>
</evidence>
<protein>
    <submittedName>
        <fullName evidence="11">Response regulator</fullName>
    </submittedName>
</protein>
<feature type="domain" description="HTH araC/xylS-type" evidence="9">
    <location>
        <begin position="327"/>
        <end position="425"/>
    </location>
</feature>
<evidence type="ECO:0000313" key="12">
    <source>
        <dbReference type="Proteomes" id="UP000490800"/>
    </source>
</evidence>
<reference evidence="11 12" key="1">
    <citation type="journal article" date="2019" name="Microorganisms">
        <title>Paenibacillus lutrae sp. nov., A Chitinolytic Species Isolated from A River Otter in Castril Natural Park, Granada, Spain.</title>
        <authorList>
            <person name="Rodriguez M."/>
            <person name="Reina J.C."/>
            <person name="Bejar V."/>
            <person name="Llamas I."/>
        </authorList>
    </citation>
    <scope>NUCLEOTIDE SEQUENCE [LARGE SCALE GENOMIC DNA]</scope>
    <source>
        <strain evidence="11 12">N10</strain>
    </source>
</reference>
<dbReference type="GO" id="GO:0005737">
    <property type="term" value="C:cytoplasm"/>
    <property type="evidence" value="ECO:0007669"/>
    <property type="project" value="UniProtKB-SubCell"/>
</dbReference>
<evidence type="ECO:0000256" key="2">
    <source>
        <dbReference type="ARBA" id="ARBA00022490"/>
    </source>
</evidence>
<evidence type="ECO:0000256" key="8">
    <source>
        <dbReference type="PROSITE-ProRule" id="PRU00169"/>
    </source>
</evidence>
<sequence length="432" mass="47239">MSDTSIRVLIADDEVIIRRGLVSTVPWARYGMEVVADAPNGTRAWEAFLEHKPEVVITDIVMPGMTGIELIRKIKEHAPRTKALLLSCHRDFEYAKQGIKYGASGYLLKTEFSDEELGEYLEGFRSELTKFRGQPFPHSGGEEASGADKSAGVEGALREWLHGIRDRFLAELERLLEGEWRWMREPTVPYLIGCGDSGGSSGGGARAGESGGNVFPDASSLSTGIPPEPGPATCAARLATGLASAGLCAAVALSGQHVLLLVPQGERQAWNARLCARKAADPQLRWAEGAAFAGGEGWLAEVRRLHGRIELETRHRVRIGEWPEPIAAAVRLIIEQADSQLSVAEAAHEVGLSRSHFSTLFKRVVGESFVAFTCRTKLGIASELLSTSKLTVQDIAERVGMPDAKYFSKWFKRCTGQTPSHYRTERRTTSIR</sequence>
<dbReference type="InterPro" id="IPR011006">
    <property type="entry name" value="CheY-like_superfamily"/>
</dbReference>
<dbReference type="GO" id="GO:0000160">
    <property type="term" value="P:phosphorelay signal transduction system"/>
    <property type="evidence" value="ECO:0007669"/>
    <property type="project" value="UniProtKB-KW"/>
</dbReference>
<accession>A0A7X3FMH9</accession>
<proteinExistence type="predicted"/>
<dbReference type="InterPro" id="IPR009057">
    <property type="entry name" value="Homeodomain-like_sf"/>
</dbReference>
<dbReference type="SUPFAM" id="SSF46689">
    <property type="entry name" value="Homeodomain-like"/>
    <property type="match status" value="2"/>
</dbReference>
<feature type="modified residue" description="4-aspartylphosphate" evidence="8">
    <location>
        <position position="59"/>
    </location>
</feature>
<dbReference type="InterPro" id="IPR018062">
    <property type="entry name" value="HTH_AraC-typ_CS"/>
</dbReference>
<dbReference type="OrthoDB" id="1769137at2"/>
<dbReference type="PANTHER" id="PTHR42713:SF3">
    <property type="entry name" value="TRANSCRIPTIONAL REGULATORY PROTEIN HPTR"/>
    <property type="match status" value="1"/>
</dbReference>
<keyword evidence="6" id="KW-0238">DNA-binding</keyword>
<comment type="caution">
    <text evidence="11">The sequence shown here is derived from an EMBL/GenBank/DDBJ whole genome shotgun (WGS) entry which is preliminary data.</text>
</comment>
<dbReference type="GO" id="GO:0043565">
    <property type="term" value="F:sequence-specific DNA binding"/>
    <property type="evidence" value="ECO:0007669"/>
    <property type="project" value="InterPro"/>
</dbReference>
<dbReference type="PRINTS" id="PR00032">
    <property type="entry name" value="HTHARAC"/>
</dbReference>
<keyword evidence="5" id="KW-0805">Transcription regulation</keyword>
<dbReference type="CDD" id="cd17536">
    <property type="entry name" value="REC_YesN-like"/>
    <property type="match status" value="1"/>
</dbReference>
<evidence type="ECO:0000256" key="6">
    <source>
        <dbReference type="ARBA" id="ARBA00023125"/>
    </source>
</evidence>
<dbReference type="AlphaFoldDB" id="A0A7X3FMH9"/>
<feature type="domain" description="Response regulatory" evidence="10">
    <location>
        <begin position="7"/>
        <end position="124"/>
    </location>
</feature>
<dbReference type="PROSITE" id="PS01124">
    <property type="entry name" value="HTH_ARAC_FAMILY_2"/>
    <property type="match status" value="1"/>
</dbReference>
<comment type="subcellular location">
    <subcellularLocation>
        <location evidence="1">Cytoplasm</location>
    </subcellularLocation>
</comment>
<dbReference type="GO" id="GO:0003700">
    <property type="term" value="F:DNA-binding transcription factor activity"/>
    <property type="evidence" value="ECO:0007669"/>
    <property type="project" value="InterPro"/>
</dbReference>
<organism evidence="11 12">
    <name type="scientific">Paenibacillus lutrae</name>
    <dbReference type="NCBI Taxonomy" id="2078573"/>
    <lineage>
        <taxon>Bacteria</taxon>
        <taxon>Bacillati</taxon>
        <taxon>Bacillota</taxon>
        <taxon>Bacilli</taxon>
        <taxon>Bacillales</taxon>
        <taxon>Paenibacillaceae</taxon>
        <taxon>Paenibacillus</taxon>
    </lineage>
</organism>
<dbReference type="PROSITE" id="PS50110">
    <property type="entry name" value="RESPONSE_REGULATORY"/>
    <property type="match status" value="1"/>
</dbReference>
<evidence type="ECO:0000256" key="7">
    <source>
        <dbReference type="ARBA" id="ARBA00023163"/>
    </source>
</evidence>
<evidence type="ECO:0000256" key="5">
    <source>
        <dbReference type="ARBA" id="ARBA00023015"/>
    </source>
</evidence>
<evidence type="ECO:0000256" key="4">
    <source>
        <dbReference type="ARBA" id="ARBA00023012"/>
    </source>
</evidence>
<keyword evidence="3 8" id="KW-0597">Phosphoprotein</keyword>
<dbReference type="SMART" id="SM00342">
    <property type="entry name" value="HTH_ARAC"/>
    <property type="match status" value="1"/>
</dbReference>
<dbReference type="PROSITE" id="PS00041">
    <property type="entry name" value="HTH_ARAC_FAMILY_1"/>
    <property type="match status" value="1"/>
</dbReference>
<keyword evidence="7" id="KW-0804">Transcription</keyword>
<keyword evidence="2" id="KW-0963">Cytoplasm</keyword>
<evidence type="ECO:0000259" key="10">
    <source>
        <dbReference type="PROSITE" id="PS50110"/>
    </source>
</evidence>
<dbReference type="SMART" id="SM00448">
    <property type="entry name" value="REC"/>
    <property type="match status" value="1"/>
</dbReference>
<dbReference type="InterPro" id="IPR020449">
    <property type="entry name" value="Tscrpt_reg_AraC-type_HTH"/>
</dbReference>
<dbReference type="PANTHER" id="PTHR42713">
    <property type="entry name" value="HISTIDINE KINASE-RELATED"/>
    <property type="match status" value="1"/>
</dbReference>
<dbReference type="InterPro" id="IPR018060">
    <property type="entry name" value="HTH_AraC"/>
</dbReference>
<dbReference type="Gene3D" id="3.40.50.2300">
    <property type="match status" value="1"/>
</dbReference>
<evidence type="ECO:0000256" key="3">
    <source>
        <dbReference type="ARBA" id="ARBA00022553"/>
    </source>
</evidence>
<dbReference type="Gene3D" id="1.10.10.60">
    <property type="entry name" value="Homeodomain-like"/>
    <property type="match status" value="2"/>
</dbReference>
<dbReference type="Proteomes" id="UP000490800">
    <property type="component" value="Unassembled WGS sequence"/>
</dbReference>
<keyword evidence="12" id="KW-1185">Reference proteome</keyword>
<dbReference type="InterPro" id="IPR051552">
    <property type="entry name" value="HptR"/>
</dbReference>
<gene>
    <name evidence="11" type="ORF">EDM21_23620</name>
</gene>
<name>A0A7X3FMH9_9BACL</name>
<dbReference type="InterPro" id="IPR001789">
    <property type="entry name" value="Sig_transdc_resp-reg_receiver"/>
</dbReference>